<sequence>MKIAKLMFKEVTYGVRRSVCWLLGHTWIVIKSEVVPARSMNKDYNSTNIGDVWENEVDLYCPQCRNRETIYLPI</sequence>
<gene>
    <name evidence="1" type="ORF">LCGC14_0503730</name>
</gene>
<name>A0A0F9S354_9ZZZZ</name>
<organism evidence="1">
    <name type="scientific">marine sediment metagenome</name>
    <dbReference type="NCBI Taxonomy" id="412755"/>
    <lineage>
        <taxon>unclassified sequences</taxon>
        <taxon>metagenomes</taxon>
        <taxon>ecological metagenomes</taxon>
    </lineage>
</organism>
<accession>A0A0F9S354</accession>
<dbReference type="EMBL" id="LAZR01000596">
    <property type="protein sequence ID" value="KKN63255.1"/>
    <property type="molecule type" value="Genomic_DNA"/>
</dbReference>
<protein>
    <submittedName>
        <fullName evidence="1">Uncharacterized protein</fullName>
    </submittedName>
</protein>
<reference evidence="1" key="1">
    <citation type="journal article" date="2015" name="Nature">
        <title>Complex archaea that bridge the gap between prokaryotes and eukaryotes.</title>
        <authorList>
            <person name="Spang A."/>
            <person name="Saw J.H."/>
            <person name="Jorgensen S.L."/>
            <person name="Zaremba-Niedzwiedzka K."/>
            <person name="Martijn J."/>
            <person name="Lind A.E."/>
            <person name="van Eijk R."/>
            <person name="Schleper C."/>
            <person name="Guy L."/>
            <person name="Ettema T.J."/>
        </authorList>
    </citation>
    <scope>NUCLEOTIDE SEQUENCE</scope>
</reference>
<evidence type="ECO:0000313" key="1">
    <source>
        <dbReference type="EMBL" id="KKN63255.1"/>
    </source>
</evidence>
<dbReference type="AlphaFoldDB" id="A0A0F9S354"/>
<comment type="caution">
    <text evidence="1">The sequence shown here is derived from an EMBL/GenBank/DDBJ whole genome shotgun (WGS) entry which is preliminary data.</text>
</comment>
<proteinExistence type="predicted"/>